<evidence type="ECO:0000259" key="4">
    <source>
        <dbReference type="Pfam" id="PF22369"/>
    </source>
</evidence>
<dbReference type="Gene3D" id="3.40.50.880">
    <property type="match status" value="1"/>
</dbReference>
<dbReference type="PRINTS" id="PR00742">
    <property type="entry name" value="GLHYDRLASE35"/>
</dbReference>
<proteinExistence type="inferred from homology"/>
<dbReference type="Proteomes" id="UP001596189">
    <property type="component" value="Unassembled WGS sequence"/>
</dbReference>
<dbReference type="SUPFAM" id="SSF51445">
    <property type="entry name" value="(Trans)glycosidases"/>
    <property type="match status" value="1"/>
</dbReference>
<keyword evidence="5" id="KW-0378">Hydrolase</keyword>
<evidence type="ECO:0000313" key="5">
    <source>
        <dbReference type="EMBL" id="MFC6007427.1"/>
    </source>
</evidence>
<evidence type="ECO:0000256" key="1">
    <source>
        <dbReference type="ARBA" id="ARBA00009809"/>
    </source>
</evidence>
<protein>
    <submittedName>
        <fullName evidence="5">Beta-galactosidase</fullName>
        <ecNumber evidence="5">3.2.1.23</ecNumber>
    </submittedName>
</protein>
<keyword evidence="5" id="KW-0326">Glycosidase</keyword>
<dbReference type="InterPro" id="IPR017853">
    <property type="entry name" value="GH"/>
</dbReference>
<dbReference type="InterPro" id="IPR029062">
    <property type="entry name" value="Class_I_gatase-like"/>
</dbReference>
<dbReference type="PANTHER" id="PTHR23421">
    <property type="entry name" value="BETA-GALACTOSIDASE RELATED"/>
    <property type="match status" value="1"/>
</dbReference>
<reference evidence="6" key="1">
    <citation type="journal article" date="2019" name="Int. J. Syst. Evol. Microbiol.">
        <title>The Global Catalogue of Microorganisms (GCM) 10K type strain sequencing project: providing services to taxonomists for standard genome sequencing and annotation.</title>
        <authorList>
            <consortium name="The Broad Institute Genomics Platform"/>
            <consortium name="The Broad Institute Genome Sequencing Center for Infectious Disease"/>
            <person name="Wu L."/>
            <person name="Ma J."/>
        </authorList>
    </citation>
    <scope>NUCLEOTIDE SEQUENCE [LARGE SCALE GENOMIC DNA]</scope>
    <source>
        <strain evidence="6">KACC 14249</strain>
    </source>
</reference>
<organism evidence="5 6">
    <name type="scientific">Angustibacter luteus</name>
    <dbReference type="NCBI Taxonomy" id="658456"/>
    <lineage>
        <taxon>Bacteria</taxon>
        <taxon>Bacillati</taxon>
        <taxon>Actinomycetota</taxon>
        <taxon>Actinomycetes</taxon>
        <taxon>Kineosporiales</taxon>
        <taxon>Kineosporiaceae</taxon>
    </lineage>
</organism>
<name>A0ABW1JDL9_9ACTN</name>
<dbReference type="EMBL" id="JBHSRD010000003">
    <property type="protein sequence ID" value="MFC6007427.1"/>
    <property type="molecule type" value="Genomic_DNA"/>
</dbReference>
<feature type="domain" description="GLMA-like second" evidence="4">
    <location>
        <begin position="474"/>
        <end position="573"/>
    </location>
</feature>
<dbReference type="InterPro" id="IPR054746">
    <property type="entry name" value="GLMA-like_second"/>
</dbReference>
<evidence type="ECO:0000256" key="2">
    <source>
        <dbReference type="RuleBase" id="RU003679"/>
    </source>
</evidence>
<dbReference type="GO" id="GO:0004565">
    <property type="term" value="F:beta-galactosidase activity"/>
    <property type="evidence" value="ECO:0007669"/>
    <property type="project" value="UniProtKB-EC"/>
</dbReference>
<dbReference type="InterPro" id="IPR001944">
    <property type="entry name" value="Glycoside_Hdrlase_35"/>
</dbReference>
<dbReference type="Gene3D" id="3.20.20.80">
    <property type="entry name" value="Glycosidases"/>
    <property type="match status" value="1"/>
</dbReference>
<dbReference type="Pfam" id="PF01301">
    <property type="entry name" value="Glyco_hydro_35"/>
    <property type="match status" value="1"/>
</dbReference>
<sequence>MLEIQRRQLLVDGEPRLLVGGEVHYFRVPRDEWPDRVRSLKAAGCNLLASYIPWLLHELPDGSFDVTGRTRPERDVAAFIDLCRDEGLYFLARPGPFVMAELKNEGLPYSVYRDHPEIVPSGWDDVPAPTRTVDYLAPSFLAANRRWYEAIMPILAPRLQPNGGNVIGVQLDNEVGMLAWVTNSPDLTDHLLSDLRDWVRTTHGDETARRYPFDLADDATWARAVRSPDEQWAAALRVDLGRFMRTRFAHYVQALRADAEELGIRDVPFVVNIHGTEGGSGAPFPIGISQLVETYAGVPGMLSGSDHYMGDMTLGTTTDLHMINAFMAAVHDADQPITSVEFEAGSGDYGGGLDMQYDPSTVELKTRLCLAQGNRLINYYLFAGGINPPLDEPVGDGNDRISFTGERHGTAAPVGPEGQHGLTYAPTARVTQAAMIHERWLASTDEEHDDLALGFVLDHYLTEYHHPGSPLMTEIVEHLQAHRGAGARRALWRSLLLAGYRFGAVDLQSADVELPHVVALATTRYLDADVQQRLVDHASAGGSLLLLGPVPELDLEGRPCSLLADALGVKPGELVHGERDYWPTLVAHGWAAPWPQTTAGWLQPLQVTDGDVVLTDAHLDRPCGVDVRIGSGRAIVLAAELPSDPALFATAARELGVTPGVGLTADVPGVVATTSANADGERLLHLLNVSGYPAHVTVSTDPGADVSHELEVPARSGHWLALGLEVGGARLAWADAELTEVGAGRLSLGPGLSTRGDAVRAVLQSDRPVAVEGDSHQISTEGRQVVVTGDDSPLTLTFS</sequence>
<feature type="domain" description="Glycoside hydrolase 35 catalytic" evidence="3">
    <location>
        <begin position="8"/>
        <end position="184"/>
    </location>
</feature>
<evidence type="ECO:0000313" key="6">
    <source>
        <dbReference type="Proteomes" id="UP001596189"/>
    </source>
</evidence>
<dbReference type="EC" id="3.2.1.23" evidence="5"/>
<dbReference type="InterPro" id="IPR031330">
    <property type="entry name" value="Gly_Hdrlase_35_cat"/>
</dbReference>
<gene>
    <name evidence="5" type="ORF">ACFQDO_09830</name>
</gene>
<accession>A0ABW1JDL9</accession>
<comment type="similarity">
    <text evidence="1 2">Belongs to the glycosyl hydrolase 35 family.</text>
</comment>
<dbReference type="Pfam" id="PF22369">
    <property type="entry name" value="GLMA_2nd"/>
    <property type="match status" value="1"/>
</dbReference>
<dbReference type="RefSeq" id="WP_345716227.1">
    <property type="nucleotide sequence ID" value="NZ_BAABFP010000004.1"/>
</dbReference>
<keyword evidence="6" id="KW-1185">Reference proteome</keyword>
<evidence type="ECO:0000259" key="3">
    <source>
        <dbReference type="Pfam" id="PF01301"/>
    </source>
</evidence>
<comment type="caution">
    <text evidence="5">The sequence shown here is derived from an EMBL/GenBank/DDBJ whole genome shotgun (WGS) entry which is preliminary data.</text>
</comment>